<feature type="chain" id="PRO_5001571657" evidence="2">
    <location>
        <begin position="29"/>
        <end position="2023"/>
    </location>
</feature>
<dbReference type="InterPro" id="IPR053215">
    <property type="entry name" value="TKL_Ser/Thr_kinase"/>
</dbReference>
<feature type="signal peptide" evidence="2">
    <location>
        <begin position="1"/>
        <end position="28"/>
    </location>
</feature>
<gene>
    <name evidence="4" type="ORF">H696_06076</name>
</gene>
<dbReference type="EMBL" id="KB932217">
    <property type="protein sequence ID" value="KCV67557.1"/>
    <property type="molecule type" value="Genomic_DNA"/>
</dbReference>
<dbReference type="eggNOG" id="KOG1025">
    <property type="taxonomic scope" value="Eukaryota"/>
</dbReference>
<dbReference type="Proteomes" id="UP000030693">
    <property type="component" value="Unassembled WGS sequence"/>
</dbReference>
<accession>A0A058Z224</accession>
<dbReference type="InterPro" id="IPR006212">
    <property type="entry name" value="Furin_repeat"/>
</dbReference>
<dbReference type="GO" id="GO:0005524">
    <property type="term" value="F:ATP binding"/>
    <property type="evidence" value="ECO:0007669"/>
    <property type="project" value="InterPro"/>
</dbReference>
<feature type="transmembrane region" description="Helical" evidence="1">
    <location>
        <begin position="1666"/>
        <end position="1691"/>
    </location>
</feature>
<keyword evidence="4" id="KW-0418">Kinase</keyword>
<dbReference type="PROSITE" id="PS50011">
    <property type="entry name" value="PROTEIN_KINASE_DOM"/>
    <property type="match status" value="1"/>
</dbReference>
<dbReference type="Gene3D" id="2.10.220.10">
    <property type="entry name" value="Hormone Receptor, Insulin-like Growth Factor Receptor 1, Chain A, domain 2"/>
    <property type="match status" value="11"/>
</dbReference>
<organism evidence="4">
    <name type="scientific">Fonticula alba</name>
    <name type="common">Slime mold</name>
    <dbReference type="NCBI Taxonomy" id="691883"/>
    <lineage>
        <taxon>Eukaryota</taxon>
        <taxon>Rotosphaerida</taxon>
        <taxon>Fonticulaceae</taxon>
        <taxon>Fonticula</taxon>
    </lineage>
</organism>
<dbReference type="CDD" id="cd00064">
    <property type="entry name" value="FU"/>
    <property type="match status" value="6"/>
</dbReference>
<keyword evidence="1" id="KW-0812">Transmembrane</keyword>
<dbReference type="Pfam" id="PF00069">
    <property type="entry name" value="Pkinase"/>
    <property type="match status" value="1"/>
</dbReference>
<evidence type="ECO:0000313" key="4">
    <source>
        <dbReference type="EMBL" id="KCV67557.1"/>
    </source>
</evidence>
<dbReference type="PROSITE" id="PS00108">
    <property type="entry name" value="PROTEIN_KINASE_ST"/>
    <property type="match status" value="1"/>
</dbReference>
<dbReference type="GeneID" id="20530801"/>
<dbReference type="PANTHER" id="PTHR45756:SF1">
    <property type="entry name" value="PROTEIN KINASE DOMAIN CONTAINING PROTEIN"/>
    <property type="match status" value="1"/>
</dbReference>
<dbReference type="InterPro" id="IPR000719">
    <property type="entry name" value="Prot_kinase_dom"/>
</dbReference>
<feature type="domain" description="Protein kinase" evidence="3">
    <location>
        <begin position="1733"/>
        <end position="2014"/>
    </location>
</feature>
<dbReference type="PANTHER" id="PTHR45756">
    <property type="entry name" value="PALMITOYLTRANSFERASE"/>
    <property type="match status" value="1"/>
</dbReference>
<dbReference type="RefSeq" id="XP_009498118.1">
    <property type="nucleotide sequence ID" value="XM_009499843.1"/>
</dbReference>
<dbReference type="SUPFAM" id="SSF56112">
    <property type="entry name" value="Protein kinase-like (PK-like)"/>
    <property type="match status" value="1"/>
</dbReference>
<keyword evidence="2" id="KW-0732">Signal</keyword>
<dbReference type="SUPFAM" id="SSF57184">
    <property type="entry name" value="Growth factor receptor domain"/>
    <property type="match status" value="7"/>
</dbReference>
<dbReference type="Gene3D" id="1.10.510.10">
    <property type="entry name" value="Transferase(Phosphotransferase) domain 1"/>
    <property type="match status" value="1"/>
</dbReference>
<dbReference type="InterPro" id="IPR000742">
    <property type="entry name" value="EGF"/>
</dbReference>
<evidence type="ECO:0000256" key="2">
    <source>
        <dbReference type="SAM" id="SignalP"/>
    </source>
</evidence>
<keyword evidence="5" id="KW-1185">Reference proteome</keyword>
<evidence type="ECO:0000259" key="3">
    <source>
        <dbReference type="PROSITE" id="PS50011"/>
    </source>
</evidence>
<keyword evidence="4" id="KW-0808">Transferase</keyword>
<dbReference type="Gene3D" id="3.30.200.20">
    <property type="entry name" value="Phosphorylase Kinase, domain 1"/>
    <property type="match status" value="1"/>
</dbReference>
<dbReference type="SMART" id="SM00181">
    <property type="entry name" value="EGF"/>
    <property type="match status" value="6"/>
</dbReference>
<sequence length="2023" mass="206593">MAGLPALAQWPALAAVLLVLGMLACSRAQDIHLHAARQPILSRPEPVSLILAPGGDMFAMVRESNVAFWFGMLVDAGFYMREHRWGLYLLDHGLGLTSGDPNNPGTAAIMVPRGFSPYHGNLLEHTLDGVGFFGDPPPYAFRLPGVRLLAGSSSLLSANFLGLRQDPGPGQVVYLGALDILMVEDIEHNMPPVVGNALAIAASRGAFFLIDDMHLQHVSFIGQGPATVKHIASPGRALQLEVAVFPEALAECPSVDEAVLVLLDTGRVWVCTCFGSPEQRIIPGGDLPAGVPVAGARLITLPTGSPTGIRPPVYLSAAGASDARNRLWQVTLVHGAVQWRRVVLPPAVAHVSGMQLALSRTAYGRAHWVLADAEMRVLFDADAFHCATDSSIVCDREGLSTGSPLGWTCVAGHVEAPLVSETVLCAGCAEGHYLHRPDGEAPFAQPEHECRPCAQAGCRTCDQDHCLVCAEGMLLEPSGPAGRTVCVASCSAGFRPVSGMCLPSGGTLPGIGLTVPVAASLLAGLGPGDRVTAIGPTWLSVDAASGVAILPASASGPATGVLLFTEHLKSYILPAEAVGAPGAHAAAEVRLLSEDLASPVVGFVDAGSSRRDGQLFHGLVMVGRDGQAQLARLTCPGSGACHAGELDSPKFLLDNCSNRVRRLGHLAIALDRPREGVLVVYLSGLLDRWSVHAFSAAELVVLDMYDRVRRAESHTGTWMLLPTEAGNASLSPDSAFGAYPAGLPPLAGRFLADSLAPGRGFVPVMLARGPGARVSGELLFTGTVGTAWHVVHVPGDMAVALPAGGPRYPSALLLLSRTFVGLSVLHCPGGPAGACALLPAVFADLPAELRPPAGTALWTPAAVDFAPAGGVSARSPGSGWQIDFLTIAPATGPVAFSLVLSCPAGSYGPMCDGCHPTCAACASPEEPEHCTACAPGRAWLHGRTCVSECPAGMWPDGPACRACPGECATCTSAAACTGCVAGRFLSGTHACEPCDGSCARCTDDRSCDACRPGLVFAGVDPGVPSRCTLACPPGEFAGPARCTSCGPSCDLCAGGAASCTVCAEGFRWASQPGPGGAGPCVPCDPGCVSCTADRCLVCGQGLLLGPDGACVGSCPDGWWPNGESCQPCDVSCGTCSGGDAAQCTGCGTGLDLVAAGPGAVGACVSGCPEGEYRDLGSMACRACDAACATCNGPTDRDCWRCREALLQDGDCVQACAARHVALAGRCLPCHVSCDACAGTRSTECLECADDLLGLPAGQAPARCVPACPAGYSPSAGGCAACPAHCASCPGLSTVCGLCQRGWLLARPDCVQSCPEGTSSLGSECFSCHEGCGSCFGPGPDQCLSCPGQGLVLVAGRCLADCPAGMFPDRGTCTPCSDTCAACTGPTDSECTRCTGDRALLRGTCRAGCPGRFFPADNVCLPCGARCASCQDASGCTGCEEGLMLRPDGGCAAGCPARSAECPARARCVPCSGECAACEAFGPGCEASCTRCEPGHVLSGGACHVACPAGEFLPAGGHACEPCSAACRTCFGAAGQCTGCNGGLLHPGEGMCASACAGASAPVAGVCLSCLAGCEHCEAGPGQPECTVQAAGQLVCPEVASCSRCAPGRLLLPGRTACVEVCPAGHFADADGQPAVCAPCHASCTDSCTGPEEGDCVSSSRPKSSRVGLAVGLSVGLLLLLILLVLLVLFLVRRRRGQATAKAPADDEDATELNTIVELALPGAILVDVAVDFRPLDETLGAGTQASVYAAQAVGAGIVARLGCPEVVAVKKMRIEAMQPVHHALFQNEVALMWLLREHGHIVRLFGYSARPPAIVLERFDGDLDTLLHSEVPLSDLQLADICQQWAAGLEAMHAHGVAHCDLKPGNVFVSRTAASWRAALGDLGTSKNLSADRSSALLSAFPELNAMSVPYAGPEVLQAFRRSAPLDRGHFFPADVYSASVMLYECLTRAAPWPGMDAGQITAAVLGGSRPRVAGLPGAGPLAAARDLIEAGWQAEPGRRPPAATVRQRCAALFVSASGLALS</sequence>
<dbReference type="eggNOG" id="KOG3525">
    <property type="taxonomic scope" value="Eukaryota"/>
</dbReference>
<dbReference type="InterPro" id="IPR008271">
    <property type="entry name" value="Ser/Thr_kinase_AS"/>
</dbReference>
<proteinExistence type="predicted"/>
<dbReference type="SMART" id="SM00220">
    <property type="entry name" value="S_TKc"/>
    <property type="match status" value="1"/>
</dbReference>
<reference evidence="4" key="1">
    <citation type="submission" date="2013-04" db="EMBL/GenBank/DDBJ databases">
        <title>The Genome Sequence of Fonticula alba ATCC 38817.</title>
        <authorList>
            <consortium name="The Broad Institute Genomics Platform"/>
            <person name="Russ C."/>
            <person name="Cuomo C."/>
            <person name="Burger G."/>
            <person name="Gray M.W."/>
            <person name="Holland P.W.H."/>
            <person name="King N."/>
            <person name="Lang F.B.F."/>
            <person name="Roger A.J."/>
            <person name="Ruiz-Trillo I."/>
            <person name="Brown M."/>
            <person name="Walker B."/>
            <person name="Young S."/>
            <person name="Zeng Q."/>
            <person name="Gargeya S."/>
            <person name="Fitzgerald M."/>
            <person name="Haas B."/>
            <person name="Abouelleil A."/>
            <person name="Allen A.W."/>
            <person name="Alvarado L."/>
            <person name="Arachchi H.M."/>
            <person name="Berlin A.M."/>
            <person name="Chapman S.B."/>
            <person name="Gainer-Dewar J."/>
            <person name="Goldberg J."/>
            <person name="Griggs A."/>
            <person name="Gujja S."/>
            <person name="Hansen M."/>
            <person name="Howarth C."/>
            <person name="Imamovic A."/>
            <person name="Ireland A."/>
            <person name="Larimer J."/>
            <person name="McCowan C."/>
            <person name="Murphy C."/>
            <person name="Pearson M."/>
            <person name="Poon T.W."/>
            <person name="Priest M."/>
            <person name="Roberts A."/>
            <person name="Saif S."/>
            <person name="Shea T."/>
            <person name="Sisk P."/>
            <person name="Sykes S."/>
            <person name="Wortman J."/>
            <person name="Nusbaum C."/>
            <person name="Birren B."/>
        </authorList>
    </citation>
    <scope>NUCLEOTIDE SEQUENCE [LARGE SCALE GENOMIC DNA]</scope>
    <source>
        <strain evidence="4">ATCC 38817</strain>
    </source>
</reference>
<protein>
    <submittedName>
        <fullName evidence="4">TKL protein kinase</fullName>
    </submittedName>
</protein>
<keyword evidence="1" id="KW-1133">Transmembrane helix</keyword>
<evidence type="ECO:0000313" key="5">
    <source>
        <dbReference type="Proteomes" id="UP000030693"/>
    </source>
</evidence>
<dbReference type="OrthoDB" id="6219513at2759"/>
<name>A0A058Z224_FONAL</name>
<dbReference type="SMART" id="SM00261">
    <property type="entry name" value="FU"/>
    <property type="match status" value="17"/>
</dbReference>
<keyword evidence="1" id="KW-0472">Membrane</keyword>
<dbReference type="InterPro" id="IPR011009">
    <property type="entry name" value="Kinase-like_dom_sf"/>
</dbReference>
<evidence type="ECO:0000256" key="1">
    <source>
        <dbReference type="SAM" id="Phobius"/>
    </source>
</evidence>
<dbReference type="InterPro" id="IPR009030">
    <property type="entry name" value="Growth_fac_rcpt_cys_sf"/>
</dbReference>
<dbReference type="GO" id="GO:0004672">
    <property type="term" value="F:protein kinase activity"/>
    <property type="evidence" value="ECO:0007669"/>
    <property type="project" value="InterPro"/>
</dbReference>